<proteinExistence type="predicted"/>
<evidence type="ECO:0000313" key="3">
    <source>
        <dbReference type="EMBL" id="CAB4823351.1"/>
    </source>
</evidence>
<dbReference type="EMBL" id="CAFAAV010000112">
    <property type="protein sequence ID" value="CAB4823351.1"/>
    <property type="molecule type" value="Genomic_DNA"/>
</dbReference>
<protein>
    <submittedName>
        <fullName evidence="4">Unannotated protein</fullName>
    </submittedName>
</protein>
<dbReference type="EMBL" id="CAFBMT010000008">
    <property type="protein sequence ID" value="CAB4934906.1"/>
    <property type="molecule type" value="Genomic_DNA"/>
</dbReference>
<dbReference type="EMBL" id="CAFBOL010000023">
    <property type="protein sequence ID" value="CAB4986089.1"/>
    <property type="molecule type" value="Genomic_DNA"/>
</dbReference>
<accession>A0A6J7IVT6</accession>
<dbReference type="EMBL" id="CAESGF010000011">
    <property type="protein sequence ID" value="CAB4364171.1"/>
    <property type="molecule type" value="Genomic_DNA"/>
</dbReference>
<evidence type="ECO:0000313" key="4">
    <source>
        <dbReference type="EMBL" id="CAB4934906.1"/>
    </source>
</evidence>
<dbReference type="AlphaFoldDB" id="A0A6J7IVT6"/>
<organism evidence="4">
    <name type="scientific">freshwater metagenome</name>
    <dbReference type="NCBI Taxonomy" id="449393"/>
    <lineage>
        <taxon>unclassified sequences</taxon>
        <taxon>metagenomes</taxon>
        <taxon>ecological metagenomes</taxon>
    </lineage>
</organism>
<evidence type="ECO:0000313" key="2">
    <source>
        <dbReference type="EMBL" id="CAB4703252.1"/>
    </source>
</evidence>
<dbReference type="EMBL" id="CAEZYF010000001">
    <property type="protein sequence ID" value="CAB4703252.1"/>
    <property type="molecule type" value="Genomic_DNA"/>
</dbReference>
<sequence>MACIAFPSFDLSALDVRQLEFPLVDDKVVALTRDAAYVAIGFGVLAFQQAQVRRRELEKVVSGIVRSLTSH</sequence>
<evidence type="ECO:0000313" key="1">
    <source>
        <dbReference type="EMBL" id="CAB4364171.1"/>
    </source>
</evidence>
<evidence type="ECO:0000313" key="5">
    <source>
        <dbReference type="EMBL" id="CAB4986089.1"/>
    </source>
</evidence>
<name>A0A6J7IVT6_9ZZZZ</name>
<gene>
    <name evidence="2" type="ORF">UFOPK2656_00189</name>
    <name evidence="3" type="ORF">UFOPK3099_01522</name>
    <name evidence="4" type="ORF">UFOPK3651_01730</name>
    <name evidence="5" type="ORF">UFOPK3931_01148</name>
    <name evidence="1" type="ORF">UFOPK4189_01937</name>
</gene>
<reference evidence="4" key="1">
    <citation type="submission" date="2020-05" db="EMBL/GenBank/DDBJ databases">
        <authorList>
            <person name="Chiriac C."/>
            <person name="Salcher M."/>
            <person name="Ghai R."/>
            <person name="Kavagutti S V."/>
        </authorList>
    </citation>
    <scope>NUCLEOTIDE SEQUENCE</scope>
</reference>